<name>A0AB74JTR9_AURPU</name>
<feature type="chain" id="PRO_5044501360" description="AA1-like domain-containing protein" evidence="1">
    <location>
        <begin position="21"/>
        <end position="164"/>
    </location>
</feature>
<sequence length="164" mass="17704">MQLPLALLAAAATLLTSVTALPHQKRLAESEPWHLSRLAVFTGFNGAKNSSIAFNLVDNNAGLQMNTTCSRSVLGSVEDPNNFFPCANRDLNFRWDGTTLRLQRYYKDTAVGPCPLYCTVTAYGNGTPNLVLNYLAEAGKDGANALLTGTHQDTLDIPVTEMVA</sequence>
<keyword evidence="1" id="KW-0732">Signal</keyword>
<feature type="signal peptide" evidence="1">
    <location>
        <begin position="1"/>
        <end position="20"/>
    </location>
</feature>
<evidence type="ECO:0008006" key="4">
    <source>
        <dbReference type="Google" id="ProtNLM"/>
    </source>
</evidence>
<dbReference type="Proteomes" id="UP000310374">
    <property type="component" value="Unassembled WGS sequence"/>
</dbReference>
<accession>A0AB74JTR9</accession>
<protein>
    <recommendedName>
        <fullName evidence="4">AA1-like domain-containing protein</fullName>
    </recommendedName>
</protein>
<evidence type="ECO:0000256" key="1">
    <source>
        <dbReference type="SAM" id="SignalP"/>
    </source>
</evidence>
<dbReference type="EMBL" id="QZAT01000060">
    <property type="protein sequence ID" value="THX27770.1"/>
    <property type="molecule type" value="Genomic_DNA"/>
</dbReference>
<comment type="caution">
    <text evidence="2">The sequence shown here is derived from an EMBL/GenBank/DDBJ whole genome shotgun (WGS) entry which is preliminary data.</text>
</comment>
<organism evidence="2 3">
    <name type="scientific">Aureobasidium pullulans</name>
    <name type="common">Black yeast</name>
    <name type="synonym">Pullularia pullulans</name>
    <dbReference type="NCBI Taxonomy" id="5580"/>
    <lineage>
        <taxon>Eukaryota</taxon>
        <taxon>Fungi</taxon>
        <taxon>Dikarya</taxon>
        <taxon>Ascomycota</taxon>
        <taxon>Pezizomycotina</taxon>
        <taxon>Dothideomycetes</taxon>
        <taxon>Dothideomycetidae</taxon>
        <taxon>Dothideales</taxon>
        <taxon>Saccotheciaceae</taxon>
        <taxon>Aureobasidium</taxon>
    </lineage>
</organism>
<gene>
    <name evidence="2" type="ORF">D6D12_05270</name>
</gene>
<evidence type="ECO:0000313" key="3">
    <source>
        <dbReference type="Proteomes" id="UP000310374"/>
    </source>
</evidence>
<proteinExistence type="predicted"/>
<reference evidence="2 3" key="1">
    <citation type="submission" date="2018-10" db="EMBL/GenBank/DDBJ databases">
        <title>Fifty Aureobasidium pullulans genomes reveal a recombining polyextremotolerant generalist.</title>
        <authorList>
            <person name="Gostincar C."/>
            <person name="Turk M."/>
            <person name="Zajc J."/>
            <person name="Gunde-Cimerman N."/>
        </authorList>
    </citation>
    <scope>NUCLEOTIDE SEQUENCE [LARGE SCALE GENOMIC DNA]</scope>
    <source>
        <strain evidence="2 3">EXF-10081</strain>
    </source>
</reference>
<evidence type="ECO:0000313" key="2">
    <source>
        <dbReference type="EMBL" id="THX27770.1"/>
    </source>
</evidence>
<dbReference type="AlphaFoldDB" id="A0AB74JTR9"/>